<dbReference type="EMBL" id="UYYA01003940">
    <property type="protein sequence ID" value="VDM57949.1"/>
    <property type="molecule type" value="Genomic_DNA"/>
</dbReference>
<proteinExistence type="predicted"/>
<reference evidence="2 3" key="2">
    <citation type="submission" date="2018-11" db="EMBL/GenBank/DDBJ databases">
        <authorList>
            <consortium name="Pathogen Informatics"/>
        </authorList>
    </citation>
    <scope>NUCLEOTIDE SEQUENCE [LARGE SCALE GENOMIC DNA]</scope>
    <source>
        <strain evidence="2 3">Costa Rica</strain>
    </source>
</reference>
<evidence type="ECO:0000313" key="4">
    <source>
        <dbReference type="WBParaSite" id="ACOC_0000636301-mRNA-1"/>
    </source>
</evidence>
<accession>A0A0R3PN03</accession>
<dbReference type="Proteomes" id="UP000267027">
    <property type="component" value="Unassembled WGS sequence"/>
</dbReference>
<dbReference type="OrthoDB" id="5816211at2759"/>
<keyword evidence="3" id="KW-1185">Reference proteome</keyword>
<evidence type="ECO:0000259" key="1">
    <source>
        <dbReference type="Pfam" id="PF14780"/>
    </source>
</evidence>
<evidence type="ECO:0000313" key="3">
    <source>
        <dbReference type="Proteomes" id="UP000267027"/>
    </source>
</evidence>
<name>A0A0R3PN03_ANGCS</name>
<protein>
    <submittedName>
        <fullName evidence="4">DUF4477 domain-containing protein</fullName>
    </submittedName>
</protein>
<dbReference type="InterPro" id="IPR027951">
    <property type="entry name" value="Nepro_N"/>
</dbReference>
<organism evidence="4">
    <name type="scientific">Angiostrongylus costaricensis</name>
    <name type="common">Nematode worm</name>
    <dbReference type="NCBI Taxonomy" id="334426"/>
    <lineage>
        <taxon>Eukaryota</taxon>
        <taxon>Metazoa</taxon>
        <taxon>Ecdysozoa</taxon>
        <taxon>Nematoda</taxon>
        <taxon>Chromadorea</taxon>
        <taxon>Rhabditida</taxon>
        <taxon>Rhabditina</taxon>
        <taxon>Rhabditomorpha</taxon>
        <taxon>Strongyloidea</taxon>
        <taxon>Metastrongylidae</taxon>
        <taxon>Angiostrongylus</taxon>
    </lineage>
</organism>
<dbReference type="OMA" id="WINLSLV"/>
<reference evidence="4" key="1">
    <citation type="submission" date="2017-02" db="UniProtKB">
        <authorList>
            <consortium name="WormBaseParasite"/>
        </authorList>
    </citation>
    <scope>IDENTIFICATION</scope>
</reference>
<dbReference type="WBParaSite" id="ACOC_0000636301-mRNA-1">
    <property type="protein sequence ID" value="ACOC_0000636301-mRNA-1"/>
    <property type="gene ID" value="ACOC_0000636301"/>
</dbReference>
<dbReference type="AlphaFoldDB" id="A0A0R3PN03"/>
<dbReference type="Pfam" id="PF14780">
    <property type="entry name" value="NEPRO_N"/>
    <property type="match status" value="1"/>
</dbReference>
<gene>
    <name evidence="2" type="ORF">ACOC_LOCUS6364</name>
</gene>
<evidence type="ECO:0000313" key="2">
    <source>
        <dbReference type="EMBL" id="VDM57949.1"/>
    </source>
</evidence>
<sequence>IRYSKAYSIFILELVDETATIYPHHVFNIAPERDSTPVRQVAFTLENMLDQLKRPLVPNTQSLAQALVYKFNGAHRRQGYWRIYKNLVRMLRKYNEDDLVVRVSDLHKVNGAGFYLPSVDVLRYVGGAYLKRLFRFSFWIQDLCIRTVNVIMGQLELGHWEKFSVFIVALCADINNGVGAQVTSMESVYAGFSKFLRPLDDRLLILFYSLANAKSLP</sequence>
<feature type="domain" description="Nucleolus and neural progenitor protein-like N-terminal" evidence="1">
    <location>
        <begin position="40"/>
        <end position="189"/>
    </location>
</feature>